<keyword evidence="2" id="KW-0479">Metal-binding</keyword>
<feature type="domain" description="OBG-type G" evidence="5">
    <location>
        <begin position="23"/>
        <end position="279"/>
    </location>
</feature>
<evidence type="ECO:0000259" key="6">
    <source>
        <dbReference type="PROSITE" id="PS51880"/>
    </source>
</evidence>
<dbReference type="InterPro" id="IPR041706">
    <property type="entry name" value="YchF_N"/>
</dbReference>
<dbReference type="CDD" id="cd01900">
    <property type="entry name" value="YchF"/>
    <property type="match status" value="1"/>
</dbReference>
<dbReference type="FunFam" id="3.10.20.30:FF:000001">
    <property type="entry name" value="Ribosome-binding ATPase YchF"/>
    <property type="match status" value="1"/>
</dbReference>
<evidence type="ECO:0000256" key="4">
    <source>
        <dbReference type="ARBA" id="ARBA00022840"/>
    </source>
</evidence>
<dbReference type="Gene3D" id="3.10.20.30">
    <property type="match status" value="1"/>
</dbReference>
<dbReference type="GO" id="GO:0005524">
    <property type="term" value="F:ATP binding"/>
    <property type="evidence" value="ECO:0007669"/>
    <property type="project" value="UniProtKB-KW"/>
</dbReference>
<dbReference type="PRINTS" id="PR00326">
    <property type="entry name" value="GTP1OBG"/>
</dbReference>
<dbReference type="InterPro" id="IPR004095">
    <property type="entry name" value="TGS"/>
</dbReference>
<dbReference type="GO" id="GO:0005737">
    <property type="term" value="C:cytoplasm"/>
    <property type="evidence" value="ECO:0007669"/>
    <property type="project" value="TreeGrafter"/>
</dbReference>
<dbReference type="Pfam" id="PF06071">
    <property type="entry name" value="YchF-GTPase_C"/>
    <property type="match status" value="1"/>
</dbReference>
<dbReference type="Gene3D" id="3.40.50.300">
    <property type="entry name" value="P-loop containing nucleotide triphosphate hydrolases"/>
    <property type="match status" value="1"/>
</dbReference>
<dbReference type="FunFam" id="1.10.150.300:FF:000001">
    <property type="entry name" value="Ribosome-binding ATPase YchF"/>
    <property type="match status" value="1"/>
</dbReference>
<name>J9GRM7_9ZZZZ</name>
<dbReference type="GO" id="GO:0016887">
    <property type="term" value="F:ATP hydrolysis activity"/>
    <property type="evidence" value="ECO:0007669"/>
    <property type="project" value="InterPro"/>
</dbReference>
<reference evidence="7" key="1">
    <citation type="journal article" date="2012" name="PLoS ONE">
        <title>Gene sets for utilization of primary and secondary nutrition supplies in the distal gut of endangered iberian lynx.</title>
        <authorList>
            <person name="Alcaide M."/>
            <person name="Messina E."/>
            <person name="Richter M."/>
            <person name="Bargiela R."/>
            <person name="Peplies J."/>
            <person name="Huws S.A."/>
            <person name="Newbold C.J."/>
            <person name="Golyshin P.N."/>
            <person name="Simon M.A."/>
            <person name="Lopez G."/>
            <person name="Yakimov M.M."/>
            <person name="Ferrer M."/>
        </authorList>
    </citation>
    <scope>NUCLEOTIDE SEQUENCE</scope>
</reference>
<dbReference type="InterPro" id="IPR012675">
    <property type="entry name" value="Beta-grasp_dom_sf"/>
</dbReference>
<dbReference type="GO" id="GO:0046872">
    <property type="term" value="F:metal ion binding"/>
    <property type="evidence" value="ECO:0007669"/>
    <property type="project" value="UniProtKB-KW"/>
</dbReference>
<dbReference type="InterPro" id="IPR006073">
    <property type="entry name" value="GTP-bd"/>
</dbReference>
<evidence type="ECO:0000256" key="1">
    <source>
        <dbReference type="ARBA" id="ARBA00001946"/>
    </source>
</evidence>
<gene>
    <name evidence="7" type="ORF">EVA_01047</name>
</gene>
<dbReference type="Pfam" id="PF01926">
    <property type="entry name" value="MMR_HSR1"/>
    <property type="match status" value="1"/>
</dbReference>
<dbReference type="AlphaFoldDB" id="J9GRM7"/>
<sequence>MPFKPQGVTLRLKIKKQDESMSLQCGIVGLPNVGKSTLFNCLSNAKAQSANFPFCTIEPNVGVITVPDERLTKLAELVHPGRIVPTTVEIVDIAGLVKGASKGEGLGNQFLGNIRETDAIIHVLRCFDDGNVVHVDGSVDPVRDKEIIDTELQLKDLETVENRIKRVEKIAQVGGDKNAKLEYAVLLAYKEALLQGKSARSVQFESKEEQKAAKGLFLLTSKPVLYVCNVDEASAATGNHYVEQVREAVKDEGAEVLVLAAQTEADIAELETYEERQMFLQDVGLEESGCNRLIKTAYKMLELETFITAGEMEVKAWTYHRGWKAPQCAGVIHTDFEKGFIRAEVIKYEDYIRLGSESAVREAGLLHVEGKEYEVQDGDIMHFRFNV</sequence>
<dbReference type="EMBL" id="AMCI01000164">
    <property type="protein sequence ID" value="EJX10529.1"/>
    <property type="molecule type" value="Genomic_DNA"/>
</dbReference>
<organism evidence="7">
    <name type="scientific">gut metagenome</name>
    <dbReference type="NCBI Taxonomy" id="749906"/>
    <lineage>
        <taxon>unclassified sequences</taxon>
        <taxon>metagenomes</taxon>
        <taxon>organismal metagenomes</taxon>
    </lineage>
</organism>
<dbReference type="HAMAP" id="MF_00944">
    <property type="entry name" value="YchF_OLA1_ATPase"/>
    <property type="match status" value="1"/>
</dbReference>
<dbReference type="SUPFAM" id="SSF52540">
    <property type="entry name" value="P-loop containing nucleoside triphosphate hydrolases"/>
    <property type="match status" value="1"/>
</dbReference>
<dbReference type="GO" id="GO:0005525">
    <property type="term" value="F:GTP binding"/>
    <property type="evidence" value="ECO:0007669"/>
    <property type="project" value="InterPro"/>
</dbReference>
<evidence type="ECO:0000313" key="7">
    <source>
        <dbReference type="EMBL" id="EJX10529.1"/>
    </source>
</evidence>
<keyword evidence="4" id="KW-0067">ATP-binding</keyword>
<evidence type="ECO:0000256" key="2">
    <source>
        <dbReference type="ARBA" id="ARBA00022723"/>
    </source>
</evidence>
<dbReference type="InterPro" id="IPR013029">
    <property type="entry name" value="YchF_C"/>
</dbReference>
<dbReference type="Gene3D" id="1.10.150.300">
    <property type="entry name" value="TGS-like domain"/>
    <property type="match status" value="1"/>
</dbReference>
<comment type="cofactor">
    <cofactor evidence="1">
        <name>Mg(2+)</name>
        <dbReference type="ChEBI" id="CHEBI:18420"/>
    </cofactor>
</comment>
<dbReference type="InterPro" id="IPR012676">
    <property type="entry name" value="TGS-like"/>
</dbReference>
<dbReference type="InterPro" id="IPR004396">
    <property type="entry name" value="ATPase_YchF/OLA1"/>
</dbReference>
<accession>J9GRM7</accession>
<dbReference type="InterPro" id="IPR031167">
    <property type="entry name" value="G_OBG"/>
</dbReference>
<dbReference type="CDD" id="cd04867">
    <property type="entry name" value="TGS_YchF_OLA1"/>
    <property type="match status" value="1"/>
</dbReference>
<dbReference type="PANTHER" id="PTHR23305:SF18">
    <property type="entry name" value="OBG-TYPE G DOMAIN-CONTAINING PROTEIN"/>
    <property type="match status" value="1"/>
</dbReference>
<dbReference type="InterPro" id="IPR023192">
    <property type="entry name" value="TGS-like_dom_sf"/>
</dbReference>
<proteinExistence type="inferred from homology"/>
<evidence type="ECO:0000259" key="5">
    <source>
        <dbReference type="PROSITE" id="PS51710"/>
    </source>
</evidence>
<dbReference type="PROSITE" id="PS51710">
    <property type="entry name" value="G_OBG"/>
    <property type="match status" value="1"/>
</dbReference>
<dbReference type="InterPro" id="IPR027417">
    <property type="entry name" value="P-loop_NTPase"/>
</dbReference>
<dbReference type="SUPFAM" id="SSF81271">
    <property type="entry name" value="TGS-like"/>
    <property type="match status" value="1"/>
</dbReference>
<dbReference type="PANTHER" id="PTHR23305">
    <property type="entry name" value="OBG GTPASE FAMILY"/>
    <property type="match status" value="1"/>
</dbReference>
<dbReference type="PIRSF" id="PIRSF006641">
    <property type="entry name" value="CHP00092"/>
    <property type="match status" value="1"/>
</dbReference>
<feature type="domain" description="TGS" evidence="6">
    <location>
        <begin position="302"/>
        <end position="385"/>
    </location>
</feature>
<evidence type="ECO:0000256" key="3">
    <source>
        <dbReference type="ARBA" id="ARBA00022741"/>
    </source>
</evidence>
<keyword evidence="3" id="KW-0547">Nucleotide-binding</keyword>
<comment type="caution">
    <text evidence="7">The sequence shown here is derived from an EMBL/GenBank/DDBJ whole genome shotgun (WGS) entry which is preliminary data.</text>
</comment>
<dbReference type="NCBIfam" id="TIGR00092">
    <property type="entry name" value="redox-regulated ATPase YchF"/>
    <property type="match status" value="1"/>
</dbReference>
<protein>
    <submittedName>
        <fullName evidence="7">GTP-dependent nucleic acid-binding protein EngD</fullName>
    </submittedName>
</protein>
<dbReference type="PROSITE" id="PS51880">
    <property type="entry name" value="TGS"/>
    <property type="match status" value="1"/>
</dbReference>